<dbReference type="GO" id="GO:0005829">
    <property type="term" value="C:cytosol"/>
    <property type="evidence" value="ECO:0007669"/>
    <property type="project" value="TreeGrafter"/>
</dbReference>
<gene>
    <name evidence="8" type="ORF">M911_12820</name>
</gene>
<evidence type="ECO:0000259" key="7">
    <source>
        <dbReference type="PROSITE" id="PS51384"/>
    </source>
</evidence>
<dbReference type="EC" id="1.6.2.4" evidence="4"/>
<dbReference type="GO" id="GO:0030586">
    <property type="term" value="F:[methionine synthase] reductase (NADPH) activity"/>
    <property type="evidence" value="ECO:0007669"/>
    <property type="project" value="UniProtKB-EC"/>
</dbReference>
<evidence type="ECO:0000256" key="3">
    <source>
        <dbReference type="ARBA" id="ARBA00022982"/>
    </source>
</evidence>
<dbReference type="PROSITE" id="PS50902">
    <property type="entry name" value="FLAVODOXIN_LIKE"/>
    <property type="match status" value="1"/>
</dbReference>
<evidence type="ECO:0000313" key="9">
    <source>
        <dbReference type="Proteomes" id="UP000019442"/>
    </source>
</evidence>
<organism evidence="8 9">
    <name type="scientific">Ectothiorhodospira haloalkaliphila</name>
    <dbReference type="NCBI Taxonomy" id="421628"/>
    <lineage>
        <taxon>Bacteria</taxon>
        <taxon>Pseudomonadati</taxon>
        <taxon>Pseudomonadota</taxon>
        <taxon>Gammaproteobacteria</taxon>
        <taxon>Chromatiales</taxon>
        <taxon>Ectothiorhodospiraceae</taxon>
        <taxon>Ectothiorhodospira</taxon>
    </lineage>
</organism>
<dbReference type="EMBL" id="CP007268">
    <property type="protein sequence ID" value="AHK79891.1"/>
    <property type="molecule type" value="Genomic_DNA"/>
</dbReference>
<dbReference type="RefSeq" id="WP_025282389.1">
    <property type="nucleotide sequence ID" value="NZ_CP007268.1"/>
</dbReference>
<dbReference type="SUPFAM" id="SSF52343">
    <property type="entry name" value="Ferredoxin reductase-like, C-terminal NADP-linked domain"/>
    <property type="match status" value="1"/>
</dbReference>
<dbReference type="KEGG" id="hhc:M911_12820"/>
<dbReference type="InterPro" id="IPR039261">
    <property type="entry name" value="FNR_nucleotide-bd"/>
</dbReference>
<dbReference type="InterPro" id="IPR008254">
    <property type="entry name" value="Flavodoxin/NO_synth"/>
</dbReference>
<dbReference type="InterPro" id="IPR001709">
    <property type="entry name" value="Flavoprot_Pyr_Nucl_cyt_Rdtase"/>
</dbReference>
<evidence type="ECO:0000259" key="6">
    <source>
        <dbReference type="PROSITE" id="PS50902"/>
    </source>
</evidence>
<dbReference type="InterPro" id="IPR029039">
    <property type="entry name" value="Flavoprotein-like_sf"/>
</dbReference>
<evidence type="ECO:0000256" key="2">
    <source>
        <dbReference type="ARBA" id="ARBA00022643"/>
    </source>
</evidence>
<dbReference type="PRINTS" id="PR00369">
    <property type="entry name" value="FLAVODOXIN"/>
</dbReference>
<feature type="transmembrane region" description="Helical" evidence="5">
    <location>
        <begin position="162"/>
        <end position="185"/>
    </location>
</feature>
<keyword evidence="9" id="KW-1185">Reference proteome</keyword>
<feature type="transmembrane region" description="Helical" evidence="5">
    <location>
        <begin position="12"/>
        <end position="34"/>
    </location>
</feature>
<reference evidence="8 9" key="1">
    <citation type="journal article" date="2014" name="J Genomics">
        <title>Draft Genome Sequence of the Extremely Halophilic Phototrophic Purple Sulfur Bacterium Halorhodospira halochloris.</title>
        <authorList>
            <person name="Singh K.S."/>
            <person name="Kirksey J."/>
            <person name="Hoff W.D."/>
            <person name="Deole R."/>
        </authorList>
    </citation>
    <scope>NUCLEOTIDE SEQUENCE [LARGE SCALE GENOMIC DNA]</scope>
    <source>
        <strain evidence="8 9">A</strain>
    </source>
</reference>
<sequence length="733" mass="80112">MIKKILVWSHRWLTLLLLPLFALIIVTGAILSFAPMIKDASSGPEAQEPVEVERLLQVLARVDPQARSRALEFEEPGIALVEFSRQGQREWHAFQMETGQRLEERAIGADFFHTVQHLHKHLLLDLDIVVDIATYLMVLVIIVGPLLSWPRLRHTLVGWHTVLGWVGFPLVLMVSATGVMMALSLGTPQFPAVDRDQGHMPMAQAIERAVQEGGLTHVRDARRMQTAAVAINGQAGGEAVAFVVTRDHVTQVGRYPGLVTELHEGTWAGGWSGALNLLASALLMVLMLTGLVSWGRRGLQSRRRTGDADADILVAWASQTGTAARLAQATTEALRDGGARVMGASLAGLDASELKAFRRVYLIASTAGDGQVPEPARSFLKALEGANLKGVRFAVLALGDSSYTHFCAGGLTLRDALRQAGAEECLPLVRVDREPAEPWTRWLQDVGEDVGVTPGAVEAPRGDQPVTLTLKRRQQLNDPDDPVTHEVWSLDWRSAEPLTFRPGDLLLVAPGEGEPGRPYSIGSSSEVDPRRLLLTVALTTRQDAKGNDCWGKASGLLCRGLKEGDTLDATLRPHPDFNPPEDPARPMIMIAAGCGIAPFVGFLEEQAQGLRSGPAWLIFGNRKRAGDYFHGEQLERWRAAGVLTRLDTAFSRDPDGGGYVQDRMRAEARTLWEWLHARNAVLYACGNAKTLGEGVRTALSEVLMEQGGLAPEEAQARLRQWETEGRLRLDLID</sequence>
<feature type="transmembrane region" description="Helical" evidence="5">
    <location>
        <begin position="274"/>
        <end position="294"/>
    </location>
</feature>
<dbReference type="GO" id="GO:0050660">
    <property type="term" value="F:flavin adenine dinucleotide binding"/>
    <property type="evidence" value="ECO:0007669"/>
    <property type="project" value="TreeGrafter"/>
</dbReference>
<dbReference type="Gene3D" id="3.40.50.360">
    <property type="match status" value="1"/>
</dbReference>
<dbReference type="OrthoDB" id="9816402at2"/>
<keyword evidence="5" id="KW-0472">Membrane</keyword>
<dbReference type="InterPro" id="IPR017927">
    <property type="entry name" value="FAD-bd_FR_type"/>
</dbReference>
<dbReference type="Gene3D" id="2.40.30.10">
    <property type="entry name" value="Translation factors"/>
    <property type="match status" value="1"/>
</dbReference>
<dbReference type="Pfam" id="PF03929">
    <property type="entry name" value="PepSY_TM"/>
    <property type="match status" value="1"/>
</dbReference>
<dbReference type="PANTHER" id="PTHR19384">
    <property type="entry name" value="NITRIC OXIDE SYNTHASE-RELATED"/>
    <property type="match status" value="1"/>
</dbReference>
<dbReference type="InterPro" id="IPR001433">
    <property type="entry name" value="OxRdtase_FAD/NAD-bd"/>
</dbReference>
<evidence type="ECO:0000256" key="1">
    <source>
        <dbReference type="ARBA" id="ARBA00022630"/>
    </source>
</evidence>
<dbReference type="SUPFAM" id="SSF63380">
    <property type="entry name" value="Riboflavin synthase domain-like"/>
    <property type="match status" value="1"/>
</dbReference>
<dbReference type="PRINTS" id="PR00371">
    <property type="entry name" value="FPNCR"/>
</dbReference>
<keyword evidence="5" id="KW-1133">Transmembrane helix</keyword>
<keyword evidence="1" id="KW-0285">Flavoprotein</keyword>
<dbReference type="SUPFAM" id="SSF52218">
    <property type="entry name" value="Flavoproteins"/>
    <property type="match status" value="1"/>
</dbReference>
<protein>
    <recommendedName>
        <fullName evidence="4">NADPH--hemoprotein reductase</fullName>
        <ecNumber evidence="4">1.6.2.4</ecNumber>
    </recommendedName>
</protein>
<dbReference type="Proteomes" id="UP000019442">
    <property type="component" value="Chromosome"/>
</dbReference>
<keyword evidence="2" id="KW-0288">FMN</keyword>
<keyword evidence="3" id="KW-0249">Electron transport</keyword>
<dbReference type="PATRIC" id="fig|1354791.3.peg.3053"/>
<dbReference type="Pfam" id="PF00258">
    <property type="entry name" value="Flavodoxin_1"/>
    <property type="match status" value="1"/>
</dbReference>
<keyword evidence="5" id="KW-0812">Transmembrane</keyword>
<evidence type="ECO:0000256" key="4">
    <source>
        <dbReference type="ARBA" id="ARBA00023797"/>
    </source>
</evidence>
<evidence type="ECO:0000256" key="5">
    <source>
        <dbReference type="SAM" id="Phobius"/>
    </source>
</evidence>
<feature type="domain" description="FAD-binding FR-type" evidence="7">
    <location>
        <begin position="463"/>
        <end position="580"/>
    </location>
</feature>
<reference evidence="9" key="2">
    <citation type="submission" date="2014-02" db="EMBL/GenBank/DDBJ databases">
        <title>Draft Genome Sequence of extremely halophilic bacteria Halorhodospira halochloris.</title>
        <authorList>
            <person name="Singh K.S."/>
        </authorList>
    </citation>
    <scope>NUCLEOTIDE SEQUENCE [LARGE SCALE GENOMIC DNA]</scope>
    <source>
        <strain evidence="9">A</strain>
    </source>
</reference>
<name>W8KWE0_9GAMM</name>
<dbReference type="InterPro" id="IPR005625">
    <property type="entry name" value="PepSY-ass_TM"/>
</dbReference>
<keyword evidence="3" id="KW-0813">Transport</keyword>
<dbReference type="InterPro" id="IPR017938">
    <property type="entry name" value="Riboflavin_synthase-like_b-brl"/>
</dbReference>
<proteinExistence type="predicted"/>
<dbReference type="PROSITE" id="PS51384">
    <property type="entry name" value="FAD_FR"/>
    <property type="match status" value="1"/>
</dbReference>
<dbReference type="GO" id="GO:0050667">
    <property type="term" value="P:homocysteine metabolic process"/>
    <property type="evidence" value="ECO:0007669"/>
    <property type="project" value="TreeGrafter"/>
</dbReference>
<feature type="transmembrane region" description="Helical" evidence="5">
    <location>
        <begin position="132"/>
        <end position="150"/>
    </location>
</feature>
<dbReference type="HOGENOM" id="CLU_001570_17_4_6"/>
<dbReference type="Gene3D" id="3.40.50.80">
    <property type="entry name" value="Nucleotide-binding domain of ferredoxin-NADP reductase (FNR) module"/>
    <property type="match status" value="1"/>
</dbReference>
<accession>W8KWE0</accession>
<evidence type="ECO:0000313" key="8">
    <source>
        <dbReference type="EMBL" id="AHK79891.1"/>
    </source>
</evidence>
<dbReference type="GO" id="GO:0010181">
    <property type="term" value="F:FMN binding"/>
    <property type="evidence" value="ECO:0007669"/>
    <property type="project" value="InterPro"/>
</dbReference>
<dbReference type="PANTHER" id="PTHR19384:SF17">
    <property type="entry name" value="NADPH--CYTOCHROME P450 REDUCTASE"/>
    <property type="match status" value="1"/>
</dbReference>
<dbReference type="AlphaFoldDB" id="W8KWE0"/>
<dbReference type="Pfam" id="PF00175">
    <property type="entry name" value="NAD_binding_1"/>
    <property type="match status" value="1"/>
</dbReference>
<dbReference type="InterPro" id="IPR001094">
    <property type="entry name" value="Flavdoxin-like"/>
</dbReference>
<dbReference type="GO" id="GO:0009086">
    <property type="term" value="P:methionine biosynthetic process"/>
    <property type="evidence" value="ECO:0007669"/>
    <property type="project" value="UniProtKB-KW"/>
</dbReference>
<feature type="domain" description="Flavodoxin-like" evidence="6">
    <location>
        <begin position="312"/>
        <end position="447"/>
    </location>
</feature>